<dbReference type="AlphaFoldDB" id="A0AAV4W3Y1"/>
<comment type="caution">
    <text evidence="2">The sequence shown here is derived from an EMBL/GenBank/DDBJ whole genome shotgun (WGS) entry which is preliminary data.</text>
</comment>
<feature type="compositionally biased region" description="Basic and acidic residues" evidence="1">
    <location>
        <begin position="85"/>
        <end position="97"/>
    </location>
</feature>
<reference evidence="2 3" key="1">
    <citation type="submission" date="2021-06" db="EMBL/GenBank/DDBJ databases">
        <title>Caerostris extrusa draft genome.</title>
        <authorList>
            <person name="Kono N."/>
            <person name="Arakawa K."/>
        </authorList>
    </citation>
    <scope>NUCLEOTIDE SEQUENCE [LARGE SCALE GENOMIC DNA]</scope>
</reference>
<name>A0AAV4W3Y1_CAEEX</name>
<evidence type="ECO:0000313" key="3">
    <source>
        <dbReference type="Proteomes" id="UP001054945"/>
    </source>
</evidence>
<evidence type="ECO:0000256" key="1">
    <source>
        <dbReference type="SAM" id="MobiDB-lite"/>
    </source>
</evidence>
<dbReference type="Proteomes" id="UP001054945">
    <property type="component" value="Unassembled WGS sequence"/>
</dbReference>
<dbReference type="EMBL" id="BPLR01015636">
    <property type="protein sequence ID" value="GIY77500.1"/>
    <property type="molecule type" value="Genomic_DNA"/>
</dbReference>
<accession>A0AAV4W3Y1</accession>
<organism evidence="2 3">
    <name type="scientific">Caerostris extrusa</name>
    <name type="common">Bark spider</name>
    <name type="synonym">Caerostris bankana</name>
    <dbReference type="NCBI Taxonomy" id="172846"/>
    <lineage>
        <taxon>Eukaryota</taxon>
        <taxon>Metazoa</taxon>
        <taxon>Ecdysozoa</taxon>
        <taxon>Arthropoda</taxon>
        <taxon>Chelicerata</taxon>
        <taxon>Arachnida</taxon>
        <taxon>Araneae</taxon>
        <taxon>Araneomorphae</taxon>
        <taxon>Entelegynae</taxon>
        <taxon>Araneoidea</taxon>
        <taxon>Araneidae</taxon>
        <taxon>Caerostris</taxon>
    </lineage>
</organism>
<evidence type="ECO:0000313" key="2">
    <source>
        <dbReference type="EMBL" id="GIY77500.1"/>
    </source>
</evidence>
<gene>
    <name evidence="2" type="ORF">CEXT_306161</name>
</gene>
<feature type="region of interest" description="Disordered" evidence="1">
    <location>
        <begin position="74"/>
        <end position="97"/>
    </location>
</feature>
<keyword evidence="3" id="KW-1185">Reference proteome</keyword>
<protein>
    <submittedName>
        <fullName evidence="2">Uncharacterized protein</fullName>
    </submittedName>
</protein>
<proteinExistence type="predicted"/>
<sequence length="97" mass="11239">MDALLQDAIYLRRLHKAPFLNLHSERRFISNFIHEFSSEGETRLTDKEVARKHGKVGETMMMRFKNNPRLIKGSSLITTAKSPHPVRDSLPEDRQPP</sequence>